<dbReference type="InterPro" id="IPR003870">
    <property type="entry name" value="DUF222"/>
</dbReference>
<organism evidence="3 4">
    <name type="scientific">Cryobacterium luteum</name>
    <dbReference type="NCBI Taxonomy" id="1424661"/>
    <lineage>
        <taxon>Bacteria</taxon>
        <taxon>Bacillati</taxon>
        <taxon>Actinomycetota</taxon>
        <taxon>Actinomycetes</taxon>
        <taxon>Micrococcales</taxon>
        <taxon>Microbacteriaceae</taxon>
        <taxon>Cryobacterium</taxon>
    </lineage>
</organism>
<dbReference type="InterPro" id="IPR003615">
    <property type="entry name" value="HNH_nuc"/>
</dbReference>
<evidence type="ECO:0000313" key="3">
    <source>
        <dbReference type="EMBL" id="TFB93893.1"/>
    </source>
</evidence>
<keyword evidence="4" id="KW-1185">Reference proteome</keyword>
<dbReference type="Pfam" id="PF01844">
    <property type="entry name" value="HNH"/>
    <property type="match status" value="1"/>
</dbReference>
<dbReference type="GO" id="GO:0008270">
    <property type="term" value="F:zinc ion binding"/>
    <property type="evidence" value="ECO:0007669"/>
    <property type="project" value="InterPro"/>
</dbReference>
<comment type="similarity">
    <text evidence="1">Belongs to the Rv1128c/1148c/1588c/1702c/1945/3466 family.</text>
</comment>
<dbReference type="CDD" id="cd00085">
    <property type="entry name" value="HNHc"/>
    <property type="match status" value="1"/>
</dbReference>
<evidence type="ECO:0000313" key="4">
    <source>
        <dbReference type="Proteomes" id="UP000297654"/>
    </source>
</evidence>
<dbReference type="SMART" id="SM00507">
    <property type="entry name" value="HNHc"/>
    <property type="match status" value="1"/>
</dbReference>
<evidence type="ECO:0000256" key="1">
    <source>
        <dbReference type="ARBA" id="ARBA00023450"/>
    </source>
</evidence>
<accession>A0A5F0DD52</accession>
<evidence type="ECO:0000259" key="2">
    <source>
        <dbReference type="SMART" id="SM00507"/>
    </source>
</evidence>
<dbReference type="AlphaFoldDB" id="A0A5F0DD52"/>
<dbReference type="GO" id="GO:0003676">
    <property type="term" value="F:nucleic acid binding"/>
    <property type="evidence" value="ECO:0007669"/>
    <property type="project" value="InterPro"/>
</dbReference>
<dbReference type="GO" id="GO:0004519">
    <property type="term" value="F:endonuclease activity"/>
    <property type="evidence" value="ECO:0007669"/>
    <property type="project" value="UniProtKB-KW"/>
</dbReference>
<dbReference type="EMBL" id="SOFF01000010">
    <property type="protein sequence ID" value="TFB93893.1"/>
    <property type="molecule type" value="Genomic_DNA"/>
</dbReference>
<name>A0A5F0DD52_9MICO</name>
<dbReference type="Pfam" id="PF02720">
    <property type="entry name" value="DUF222"/>
    <property type="match status" value="1"/>
</dbReference>
<keyword evidence="3" id="KW-0540">Nuclease</keyword>
<dbReference type="OrthoDB" id="5177627at2"/>
<keyword evidence="3" id="KW-0378">Hydrolase</keyword>
<sequence>MASSLSSGKVESVSLTCESPDNGQVGEMVLTAAAPVPPGCCPVVPRAFSPIAEAEAGVRSWRSIPDFHSPRSVAMFCRAPHSHVAPHVPRERVMCCCYRSRYQKKLLKLCQYIVDILSPLNAIRGRIQGEGGTVAMTLTAPPAATGPVPESSRVEAVVQAGALLAAAFEGVTFGYFDDGEAMAVLVALEGLGRKVDGARLRATTDIGVRAETDLGNGSLAYRNGCRNRVEFITQLAGISGREAKRRLKLGETTVERTPMGLPVPARYPVIADGLSSGELGVEAAEIIATTLTALHGTVMQNELDQVERALVASATGAITPETAGLPGAGIRFAPDLLRAQALEWQGRLDPDGTAPNEEGVEAKSRLTFGLLRNGLYPLRADVTPELRGIMDTLFDTHLSARSRTPIFVPTDSLDSVDGNGVGGGCGVGGGETLLDGLDPADGGTDRFSADPFIGDPRYDGDRRTAGEKRADILRAVFEAAARDPKTPTMGGAAPTVMIHINATDLDNDRGVGWIDGIEAPVSMRRVKETICAGGSQHAIFGPNGDVLYLTDKIRCFTAKQRAAIAARDGGCIIPGCTIPARWTEVHHVVPYGKGGPTRIDNGTLLCWFHHHTIETSGWDIRMIAGRPQVRGPLLWDPTQTWRPAHTHRANTPSPETPWRT</sequence>
<protein>
    <submittedName>
        <fullName evidence="3">HNH endonuclease</fullName>
    </submittedName>
</protein>
<reference evidence="3 4" key="1">
    <citation type="submission" date="2019-03" db="EMBL/GenBank/DDBJ databases">
        <title>Genomics of glacier-inhabiting Cryobacterium strains.</title>
        <authorList>
            <person name="Liu Q."/>
            <person name="Xin Y.-H."/>
        </authorList>
    </citation>
    <scope>NUCLEOTIDE SEQUENCE [LARGE SCALE GENOMIC DNA]</scope>
    <source>
        <strain evidence="3 4">Hh15</strain>
    </source>
</reference>
<keyword evidence="3" id="KW-0255">Endonuclease</keyword>
<dbReference type="InterPro" id="IPR002711">
    <property type="entry name" value="HNH"/>
</dbReference>
<feature type="domain" description="HNH nuclease" evidence="2">
    <location>
        <begin position="559"/>
        <end position="611"/>
    </location>
</feature>
<dbReference type="Proteomes" id="UP000297654">
    <property type="component" value="Unassembled WGS sequence"/>
</dbReference>
<comment type="caution">
    <text evidence="3">The sequence shown here is derived from an EMBL/GenBank/DDBJ whole genome shotgun (WGS) entry which is preliminary data.</text>
</comment>
<proteinExistence type="inferred from homology"/>
<dbReference type="Gene3D" id="1.10.30.50">
    <property type="match status" value="1"/>
</dbReference>
<gene>
    <name evidence="3" type="ORF">E3O10_02525</name>
</gene>